<reference evidence="3" key="1">
    <citation type="journal article" date="2020" name="bioRxiv">
        <title>Hybrid origin of Populus tomentosa Carr. identified through genome sequencing and phylogenomic analysis.</title>
        <authorList>
            <person name="An X."/>
            <person name="Gao K."/>
            <person name="Chen Z."/>
            <person name="Li J."/>
            <person name="Yang X."/>
            <person name="Yang X."/>
            <person name="Zhou J."/>
            <person name="Guo T."/>
            <person name="Zhao T."/>
            <person name="Huang S."/>
            <person name="Miao D."/>
            <person name="Khan W.U."/>
            <person name="Rao P."/>
            <person name="Ye M."/>
            <person name="Lei B."/>
            <person name="Liao W."/>
            <person name="Wang J."/>
            <person name="Ji L."/>
            <person name="Li Y."/>
            <person name="Guo B."/>
            <person name="Mustafa N.S."/>
            <person name="Li S."/>
            <person name="Yun Q."/>
            <person name="Keller S.R."/>
            <person name="Mao J."/>
            <person name="Zhang R."/>
            <person name="Strauss S.H."/>
        </authorList>
    </citation>
    <scope>NUCLEOTIDE SEQUENCE</scope>
    <source>
        <strain evidence="3">GM15</strain>
        <tissue evidence="3">Leaf</tissue>
    </source>
</reference>
<dbReference type="AlphaFoldDB" id="A0A8X8ACH7"/>
<evidence type="ECO:0000259" key="2">
    <source>
        <dbReference type="SMART" id="SM01332"/>
    </source>
</evidence>
<accession>A0A8X8ACH7</accession>
<dbReference type="SMART" id="SM01332">
    <property type="entry name" value="Cyclin_C"/>
    <property type="match status" value="1"/>
</dbReference>
<keyword evidence="1" id="KW-1133">Transmembrane helix</keyword>
<dbReference type="InterPro" id="IPR004367">
    <property type="entry name" value="Cyclin_C-dom"/>
</dbReference>
<evidence type="ECO:0000313" key="4">
    <source>
        <dbReference type="Proteomes" id="UP000886885"/>
    </source>
</evidence>
<keyword evidence="1" id="KW-0812">Transmembrane</keyword>
<feature type="domain" description="Cyclin C-terminal" evidence="2">
    <location>
        <begin position="190"/>
        <end position="314"/>
    </location>
</feature>
<protein>
    <recommendedName>
        <fullName evidence="2">Cyclin C-terminal domain-containing protein</fullName>
    </recommendedName>
</protein>
<dbReference type="CDD" id="cd20544">
    <property type="entry name" value="CYCLIN_AtCycD-like_rpt2"/>
    <property type="match status" value="1"/>
</dbReference>
<comment type="caution">
    <text evidence="3">The sequence shown here is derived from an EMBL/GenBank/DDBJ whole genome shotgun (WGS) entry which is preliminary data.</text>
</comment>
<evidence type="ECO:0000256" key="1">
    <source>
        <dbReference type="SAM" id="Phobius"/>
    </source>
</evidence>
<dbReference type="EMBL" id="JAAWWB010000004">
    <property type="protein sequence ID" value="KAG6784455.1"/>
    <property type="molecule type" value="Genomic_DNA"/>
</dbReference>
<dbReference type="InterPro" id="IPR006671">
    <property type="entry name" value="Cyclin_N"/>
</dbReference>
<evidence type="ECO:0000313" key="3">
    <source>
        <dbReference type="EMBL" id="KAG6784455.1"/>
    </source>
</evidence>
<feature type="transmembrane region" description="Helical" evidence="1">
    <location>
        <begin position="83"/>
        <end position="102"/>
    </location>
</feature>
<proteinExistence type="predicted"/>
<organism evidence="3 4">
    <name type="scientific">Populus tomentosa</name>
    <name type="common">Chinese white poplar</name>
    <dbReference type="NCBI Taxonomy" id="118781"/>
    <lineage>
        <taxon>Eukaryota</taxon>
        <taxon>Viridiplantae</taxon>
        <taxon>Streptophyta</taxon>
        <taxon>Embryophyta</taxon>
        <taxon>Tracheophyta</taxon>
        <taxon>Spermatophyta</taxon>
        <taxon>Magnoliopsida</taxon>
        <taxon>eudicotyledons</taxon>
        <taxon>Gunneridae</taxon>
        <taxon>Pentapetalae</taxon>
        <taxon>rosids</taxon>
        <taxon>fabids</taxon>
        <taxon>Malpighiales</taxon>
        <taxon>Salicaceae</taxon>
        <taxon>Saliceae</taxon>
        <taxon>Populus</taxon>
    </lineage>
</organism>
<name>A0A8X8ACH7_POPTO</name>
<sequence>MAGESLSPNDLLCREDFRAELSVADEDDTYIDISRTYVGDPDTEEEEYLALLANQEPHRGFDANDTLVTDSWFRNARLEAITWILRVGVSFFIPSFFPFQIVINTFLFQLHMRFFLYLWFVYGFSVLQRRYSWVVKLISVACISLASKMEEAQVPSSPEFQTDGVIFESKSVKRVELGILSTLQWRMNYTTPFAFLRYFIMRFSRQDSPPRETISRTVRYILALMKEIHLMSHRPSVIAAAASLVVINNSLTRTTLETQMNSVAYPGFLNIEDVFRCYNLLQQLDVENVRSTANGLPLKARPALFLFEALLAVLKFERGHETQDIVCGNQKEFLCLIIL</sequence>
<keyword evidence="1" id="KW-0472">Membrane</keyword>
<dbReference type="PANTHER" id="PTHR10177">
    <property type="entry name" value="CYCLINS"/>
    <property type="match status" value="1"/>
</dbReference>
<gene>
    <name evidence="3" type="ORF">POTOM_010150</name>
</gene>
<dbReference type="OrthoDB" id="306099at2759"/>
<dbReference type="Proteomes" id="UP000886885">
    <property type="component" value="Chromosome 2D"/>
</dbReference>
<dbReference type="InterPro" id="IPR039361">
    <property type="entry name" value="Cyclin"/>
</dbReference>
<dbReference type="Pfam" id="PF02984">
    <property type="entry name" value="Cyclin_C"/>
    <property type="match status" value="1"/>
</dbReference>
<dbReference type="Pfam" id="PF00134">
    <property type="entry name" value="Cyclin_N"/>
    <property type="match status" value="1"/>
</dbReference>
<keyword evidence="4" id="KW-1185">Reference proteome</keyword>